<name>A0ABM1E3Q2_PRICU</name>
<evidence type="ECO:0000256" key="9">
    <source>
        <dbReference type="SAM" id="SignalP"/>
    </source>
</evidence>
<evidence type="ECO:0000259" key="11">
    <source>
        <dbReference type="Pfam" id="PF06535"/>
    </source>
</evidence>
<evidence type="ECO:0000256" key="1">
    <source>
        <dbReference type="ARBA" id="ARBA00004609"/>
    </source>
</evidence>
<dbReference type="RefSeq" id="XP_014666823.1">
    <property type="nucleotide sequence ID" value="XM_014811337.1"/>
</dbReference>
<dbReference type="InterPro" id="IPR009496">
    <property type="entry name" value="RGM_C"/>
</dbReference>
<evidence type="ECO:0000259" key="10">
    <source>
        <dbReference type="Pfam" id="PF06534"/>
    </source>
</evidence>
<dbReference type="PANTHER" id="PTHR31428">
    <property type="entry name" value="RGM DOMAIN FAMILY MEMBER DRAG-1"/>
    <property type="match status" value="1"/>
</dbReference>
<gene>
    <name evidence="13" type="primary">LOC106808575</name>
</gene>
<evidence type="ECO:0000313" key="12">
    <source>
        <dbReference type="Proteomes" id="UP000695022"/>
    </source>
</evidence>
<dbReference type="Pfam" id="PF06534">
    <property type="entry name" value="RGM_C"/>
    <property type="match status" value="1"/>
</dbReference>
<keyword evidence="8" id="KW-0449">Lipoprotein</keyword>
<accession>A0ABM1E3Q2</accession>
<comment type="similarity">
    <text evidence="2">Belongs to the repulsive guidance molecule (RGM) family.</text>
</comment>
<dbReference type="GeneID" id="106808575"/>
<proteinExistence type="inferred from homology"/>
<evidence type="ECO:0000256" key="8">
    <source>
        <dbReference type="ARBA" id="ARBA00023288"/>
    </source>
</evidence>
<dbReference type="InterPro" id="IPR010536">
    <property type="entry name" value="RGM_N"/>
</dbReference>
<evidence type="ECO:0000256" key="7">
    <source>
        <dbReference type="ARBA" id="ARBA00023180"/>
    </source>
</evidence>
<feature type="domain" description="Repulsive guidance molecule N-terminal" evidence="11">
    <location>
        <begin position="35"/>
        <end position="102"/>
    </location>
</feature>
<sequence>MGPVLYNVPGPGPGYHLLLLILLATTCSCLGKMSCRVDQCSLAYETSMDSERVPRGPSLSYCRILQTYAECIRATARGCRGNMYYHTTSTLVEAWNLEYNCSYIVINAPPEAVGSDADDSRRQQQHQQRESSVCDYRRLKKHKGRTNYAYCGLFGDPHLQTFSGEQQTCRVKGAWPLLDNSHLAVQVTNDDALPGLRATAITKLTVIVKRHGVCAQEKTYQAQVGSVPSSFVDGSLASGVDGAVTVETRAPNAYVVIRLRYAAITVVVQRVGSYLTFAMRMPADMLAQTSPTALDLCVNGCPADERIRASAAVPAATAAAAGGGVLSREDALEMCKRYRLTGFFFDSCVFDLMATGDVDFGAAAQVAMKSERKLTPHRKQNVEVKANATAAPEATAGAPPRGNCVNLLAVTMSMILLARGLT</sequence>
<organism evidence="12 13">
    <name type="scientific">Priapulus caudatus</name>
    <name type="common">Priapulid worm</name>
    <dbReference type="NCBI Taxonomy" id="37621"/>
    <lineage>
        <taxon>Eukaryota</taxon>
        <taxon>Metazoa</taxon>
        <taxon>Ecdysozoa</taxon>
        <taxon>Scalidophora</taxon>
        <taxon>Priapulida</taxon>
        <taxon>Priapulimorpha</taxon>
        <taxon>Priapulimorphida</taxon>
        <taxon>Priapulidae</taxon>
        <taxon>Priapulus</taxon>
    </lineage>
</organism>
<feature type="domain" description="Repulsive guidance molecule C-terminal" evidence="10">
    <location>
        <begin position="147"/>
        <end position="375"/>
    </location>
</feature>
<feature type="signal peptide" evidence="9">
    <location>
        <begin position="1"/>
        <end position="31"/>
    </location>
</feature>
<keyword evidence="4" id="KW-0336">GPI-anchor</keyword>
<keyword evidence="7" id="KW-0325">Glycoprotein</keyword>
<protein>
    <submittedName>
        <fullName evidence="13">Repulsive guidance molecule A-like</fullName>
    </submittedName>
</protein>
<keyword evidence="12" id="KW-1185">Reference proteome</keyword>
<evidence type="ECO:0000256" key="5">
    <source>
        <dbReference type="ARBA" id="ARBA00022729"/>
    </source>
</evidence>
<evidence type="ECO:0000256" key="3">
    <source>
        <dbReference type="ARBA" id="ARBA00022475"/>
    </source>
</evidence>
<evidence type="ECO:0000313" key="13">
    <source>
        <dbReference type="RefSeq" id="XP_014666823.1"/>
    </source>
</evidence>
<dbReference type="Gene3D" id="3.40.1000.10">
    <property type="entry name" value="Mog1/PsbP, alpha/beta/alpha sandwich"/>
    <property type="match status" value="1"/>
</dbReference>
<keyword evidence="5 9" id="KW-0732">Signal</keyword>
<dbReference type="PANTHER" id="PTHR31428:SF6">
    <property type="entry name" value="REPULSIVE GUIDANCE MOLECULE B HOMOLOG DRAG-1"/>
    <property type="match status" value="1"/>
</dbReference>
<keyword evidence="6" id="KW-0472">Membrane</keyword>
<evidence type="ECO:0000256" key="4">
    <source>
        <dbReference type="ARBA" id="ARBA00022622"/>
    </source>
</evidence>
<evidence type="ECO:0000256" key="2">
    <source>
        <dbReference type="ARBA" id="ARBA00005321"/>
    </source>
</evidence>
<evidence type="ECO:0000256" key="6">
    <source>
        <dbReference type="ARBA" id="ARBA00023136"/>
    </source>
</evidence>
<dbReference type="Proteomes" id="UP000695022">
    <property type="component" value="Unplaced"/>
</dbReference>
<feature type="chain" id="PRO_5046803626" evidence="9">
    <location>
        <begin position="32"/>
        <end position="422"/>
    </location>
</feature>
<keyword evidence="3" id="KW-1003">Cell membrane</keyword>
<dbReference type="InterPro" id="IPR040287">
    <property type="entry name" value="RGM"/>
</dbReference>
<reference evidence="13" key="1">
    <citation type="submission" date="2025-08" db="UniProtKB">
        <authorList>
            <consortium name="RefSeq"/>
        </authorList>
    </citation>
    <scope>IDENTIFICATION</scope>
</reference>
<comment type="subcellular location">
    <subcellularLocation>
        <location evidence="1">Cell membrane</location>
        <topology evidence="1">Lipid-anchor</topology>
        <topology evidence="1">GPI-anchor</topology>
    </subcellularLocation>
</comment>
<dbReference type="Pfam" id="PF06535">
    <property type="entry name" value="RGM_N"/>
    <property type="match status" value="1"/>
</dbReference>